<dbReference type="OrthoDB" id="2437939at2759"/>
<feature type="signal peptide" evidence="1">
    <location>
        <begin position="1"/>
        <end position="20"/>
    </location>
</feature>
<protein>
    <submittedName>
        <fullName evidence="2">11827_t:CDS:1</fullName>
    </submittedName>
</protein>
<evidence type="ECO:0000313" key="2">
    <source>
        <dbReference type="EMBL" id="CAG8473884.1"/>
    </source>
</evidence>
<accession>A0A9N8Z911</accession>
<evidence type="ECO:0000313" key="3">
    <source>
        <dbReference type="Proteomes" id="UP000789739"/>
    </source>
</evidence>
<reference evidence="2" key="1">
    <citation type="submission" date="2021-06" db="EMBL/GenBank/DDBJ databases">
        <authorList>
            <person name="Kallberg Y."/>
            <person name="Tangrot J."/>
            <person name="Rosling A."/>
        </authorList>
    </citation>
    <scope>NUCLEOTIDE SEQUENCE</scope>
    <source>
        <strain evidence="2">BR232B</strain>
    </source>
</reference>
<keyword evidence="1" id="KW-0732">Signal</keyword>
<sequence>MNRIAIAYLIFSFLFNFGASSITVPSLVVRSPVHGNDFGVGEDIPYEVCPGPGITSIDSIALISNDRFHILEITILSITVQPANNQLLASSASFSVGSPGFGLILTLPGTNKNAHCGGKLRVKWKDPFKLYQGLTFLEFNLVEFVASVIQFSPPAVSVPVSAGERTVRIPRGLKNHHNYNVAVRVVRNGVTEQYYSDNFRISGCKN</sequence>
<comment type="caution">
    <text evidence="2">The sequence shown here is derived from an EMBL/GenBank/DDBJ whole genome shotgun (WGS) entry which is preliminary data.</text>
</comment>
<dbReference type="Proteomes" id="UP000789739">
    <property type="component" value="Unassembled WGS sequence"/>
</dbReference>
<dbReference type="EMBL" id="CAJVPI010000075">
    <property type="protein sequence ID" value="CAG8473884.1"/>
    <property type="molecule type" value="Genomic_DNA"/>
</dbReference>
<keyword evidence="3" id="KW-1185">Reference proteome</keyword>
<name>A0A9N8Z911_9GLOM</name>
<proteinExistence type="predicted"/>
<gene>
    <name evidence="2" type="ORF">PBRASI_LOCUS1214</name>
</gene>
<feature type="chain" id="PRO_5040346539" evidence="1">
    <location>
        <begin position="21"/>
        <end position="206"/>
    </location>
</feature>
<evidence type="ECO:0000256" key="1">
    <source>
        <dbReference type="SAM" id="SignalP"/>
    </source>
</evidence>
<organism evidence="2 3">
    <name type="scientific">Paraglomus brasilianum</name>
    <dbReference type="NCBI Taxonomy" id="144538"/>
    <lineage>
        <taxon>Eukaryota</taxon>
        <taxon>Fungi</taxon>
        <taxon>Fungi incertae sedis</taxon>
        <taxon>Mucoromycota</taxon>
        <taxon>Glomeromycotina</taxon>
        <taxon>Glomeromycetes</taxon>
        <taxon>Paraglomerales</taxon>
        <taxon>Paraglomeraceae</taxon>
        <taxon>Paraglomus</taxon>
    </lineage>
</organism>
<dbReference type="AlphaFoldDB" id="A0A9N8Z911"/>